<organism evidence="1 2">
    <name type="scientific">Streptomyces phage Faust</name>
    <dbReference type="NCBI Taxonomy" id="2767565"/>
    <lineage>
        <taxon>Viruses</taxon>
        <taxon>Duplodnaviria</taxon>
        <taxon>Heunggongvirae</taxon>
        <taxon>Uroviricota</taxon>
        <taxon>Caudoviricetes</taxon>
        <taxon>Stanwilliamsviridae</taxon>
        <taxon>Loccivirinae</taxon>
        <taxon>Faustvirus</taxon>
        <taxon>Faustvirus faust</taxon>
    </lineage>
</organism>
<reference evidence="1 2" key="1">
    <citation type="submission" date="2020-06" db="EMBL/GenBank/DDBJ databases">
        <authorList>
            <person name="Arora M.N."/>
            <person name="Dalling M.T."/>
            <person name="Dawson S.P.M."/>
            <person name="Elia S.N."/>
            <person name="Burke B."/>
            <person name="Shaffer C.D."/>
            <person name="Weston-Hafer K.A."/>
            <person name="Garlena R.A."/>
            <person name="Russell D.A."/>
            <person name="Pope W.H."/>
            <person name="Jacobs-Sera D."/>
            <person name="Hatfull G.F."/>
        </authorList>
    </citation>
    <scope>NUCLEOTIDE SEQUENCE [LARGE SCALE GENOMIC DNA]</scope>
</reference>
<evidence type="ECO:0000313" key="2">
    <source>
        <dbReference type="Proteomes" id="UP000516151"/>
    </source>
</evidence>
<dbReference type="EMBL" id="MT684598">
    <property type="protein sequence ID" value="QNN99281.1"/>
    <property type="molecule type" value="Genomic_DNA"/>
</dbReference>
<name>A0A7G9UZ26_9CAUD</name>
<proteinExistence type="predicted"/>
<dbReference type="KEGG" id="vg:77927504"/>
<dbReference type="GeneID" id="77927504"/>
<protein>
    <submittedName>
        <fullName evidence="1">Uncharacterized protein</fullName>
    </submittedName>
</protein>
<evidence type="ECO:0000313" key="1">
    <source>
        <dbReference type="EMBL" id="QNN99281.1"/>
    </source>
</evidence>
<dbReference type="Proteomes" id="UP000516151">
    <property type="component" value="Segment"/>
</dbReference>
<gene>
    <name evidence="1" type="primary">209</name>
    <name evidence="1" type="ORF">SEA_FAUST_209</name>
</gene>
<sequence>MRYEVRQDPNDKTQWVIWDTVEERAYARYSNPETPQEIVDKYYAAQLAAESAAE</sequence>
<accession>A0A7G9UZ26</accession>
<dbReference type="RefSeq" id="YP_010651788.1">
    <property type="nucleotide sequence ID" value="NC_070783.1"/>
</dbReference>
<keyword evidence="2" id="KW-1185">Reference proteome</keyword>